<feature type="transmembrane region" description="Helical" evidence="1">
    <location>
        <begin position="92"/>
        <end position="115"/>
    </location>
</feature>
<sequence length="133" mass="14726">MLLLWPLLAYANDREVKYTLLLTGGIGGILVGAGLYALLMFLAAAFLRHQALLVGAMVGCVAIFVFSEYTSVQTLRVALGLRESPAATPVAFTIWWQLGVVVLMVFGGAVLWYSLRLWQKRQRRAIGKDRKRA</sequence>
<evidence type="ECO:0000313" key="2">
    <source>
        <dbReference type="EMBL" id="SNC76187.1"/>
    </source>
</evidence>
<feature type="transmembrane region" description="Helical" evidence="1">
    <location>
        <begin position="51"/>
        <end position="72"/>
    </location>
</feature>
<keyword evidence="1" id="KW-0812">Transmembrane</keyword>
<accession>A0A212UD74</accession>
<feature type="transmembrane region" description="Helical" evidence="1">
    <location>
        <begin position="20"/>
        <end position="44"/>
    </location>
</feature>
<evidence type="ECO:0000313" key="3">
    <source>
        <dbReference type="Proteomes" id="UP000198131"/>
    </source>
</evidence>
<evidence type="ECO:0000256" key="1">
    <source>
        <dbReference type="SAM" id="Phobius"/>
    </source>
</evidence>
<dbReference type="EMBL" id="FYEW01000002">
    <property type="protein sequence ID" value="SNC76187.1"/>
    <property type="molecule type" value="Genomic_DNA"/>
</dbReference>
<reference evidence="3" key="1">
    <citation type="submission" date="2017-06" db="EMBL/GenBank/DDBJ databases">
        <authorList>
            <person name="Varghese N."/>
            <person name="Submissions S."/>
        </authorList>
    </citation>
    <scope>NUCLEOTIDE SEQUENCE [LARGE SCALE GENOMIC DNA]</scope>
    <source>
        <strain evidence="3">DSM 11116</strain>
    </source>
</reference>
<proteinExistence type="predicted"/>
<dbReference type="AlphaFoldDB" id="A0A212UD74"/>
<keyword evidence="1" id="KW-1133">Transmembrane helix</keyword>
<keyword evidence="1" id="KW-0472">Membrane</keyword>
<name>A0A212UD74_9BACT</name>
<organism evidence="2 3">
    <name type="scientific">Hymenobacter gelipurpurascens</name>
    <dbReference type="NCBI Taxonomy" id="89968"/>
    <lineage>
        <taxon>Bacteria</taxon>
        <taxon>Pseudomonadati</taxon>
        <taxon>Bacteroidota</taxon>
        <taxon>Cytophagia</taxon>
        <taxon>Cytophagales</taxon>
        <taxon>Hymenobacteraceae</taxon>
        <taxon>Hymenobacter</taxon>
    </lineage>
</organism>
<dbReference type="Proteomes" id="UP000198131">
    <property type="component" value="Unassembled WGS sequence"/>
</dbReference>
<gene>
    <name evidence="2" type="ORF">SAMN06265337_3258</name>
</gene>
<keyword evidence="3" id="KW-1185">Reference proteome</keyword>
<protein>
    <submittedName>
        <fullName evidence="2">Uncharacterized protein</fullName>
    </submittedName>
</protein>